<proteinExistence type="predicted"/>
<dbReference type="Proteomes" id="UP000267003">
    <property type="component" value="Unassembled WGS sequence"/>
</dbReference>
<organism evidence="1 2">
    <name type="scientific">Corallococcus aberystwythensis</name>
    <dbReference type="NCBI Taxonomy" id="2316722"/>
    <lineage>
        <taxon>Bacteria</taxon>
        <taxon>Pseudomonadati</taxon>
        <taxon>Myxococcota</taxon>
        <taxon>Myxococcia</taxon>
        <taxon>Myxococcales</taxon>
        <taxon>Cystobacterineae</taxon>
        <taxon>Myxococcaceae</taxon>
        <taxon>Corallococcus</taxon>
    </lineage>
</organism>
<keyword evidence="2" id="KW-1185">Reference proteome</keyword>
<gene>
    <name evidence="1" type="ORF">D7W81_21295</name>
</gene>
<dbReference type="EMBL" id="RAWK01000125">
    <property type="protein sequence ID" value="RKH63004.1"/>
    <property type="molecule type" value="Genomic_DNA"/>
</dbReference>
<evidence type="ECO:0000313" key="1">
    <source>
        <dbReference type="EMBL" id="RKH63004.1"/>
    </source>
</evidence>
<reference evidence="2" key="1">
    <citation type="submission" date="2018-09" db="EMBL/GenBank/DDBJ databases">
        <authorList>
            <person name="Livingstone P.G."/>
            <person name="Whitworth D.E."/>
        </authorList>
    </citation>
    <scope>NUCLEOTIDE SEQUENCE [LARGE SCALE GENOMIC DNA]</scope>
    <source>
        <strain evidence="2">AB050A</strain>
    </source>
</reference>
<accession>A0A3A8QIK2</accession>
<feature type="non-terminal residue" evidence="1">
    <location>
        <position position="23"/>
    </location>
</feature>
<sequence>MSRLLIACAVLLGTASFAQAPAA</sequence>
<protein>
    <submittedName>
        <fullName evidence="1">Nuclear transport factor 2 family protein</fullName>
    </submittedName>
</protein>
<comment type="caution">
    <text evidence="1">The sequence shown here is derived from an EMBL/GenBank/DDBJ whole genome shotgun (WGS) entry which is preliminary data.</text>
</comment>
<dbReference type="AlphaFoldDB" id="A0A3A8QIK2"/>
<name>A0A3A8QIK2_9BACT</name>
<evidence type="ECO:0000313" key="2">
    <source>
        <dbReference type="Proteomes" id="UP000267003"/>
    </source>
</evidence>